<organism evidence="1 2">
    <name type="scientific">Candidatus Woesebacteria bacterium RBG_13_36_22</name>
    <dbReference type="NCBI Taxonomy" id="1802478"/>
    <lineage>
        <taxon>Bacteria</taxon>
        <taxon>Candidatus Woeseibacteriota</taxon>
    </lineage>
</organism>
<dbReference type="Pfam" id="PF10049">
    <property type="entry name" value="DUF2283"/>
    <property type="match status" value="1"/>
</dbReference>
<accession>A0A1F7X6W5</accession>
<dbReference type="AlphaFoldDB" id="A0A1F7X6W5"/>
<protein>
    <recommendedName>
        <fullName evidence="3">DUF2283 domain-containing protein</fullName>
    </recommendedName>
</protein>
<reference evidence="1 2" key="1">
    <citation type="journal article" date="2016" name="Nat. Commun.">
        <title>Thousands of microbial genomes shed light on interconnected biogeochemical processes in an aquifer system.</title>
        <authorList>
            <person name="Anantharaman K."/>
            <person name="Brown C.T."/>
            <person name="Hug L.A."/>
            <person name="Sharon I."/>
            <person name="Castelle C.J."/>
            <person name="Probst A.J."/>
            <person name="Thomas B.C."/>
            <person name="Singh A."/>
            <person name="Wilkins M.J."/>
            <person name="Karaoz U."/>
            <person name="Brodie E.L."/>
            <person name="Williams K.H."/>
            <person name="Hubbard S.S."/>
            <person name="Banfield J.F."/>
        </authorList>
    </citation>
    <scope>NUCLEOTIDE SEQUENCE [LARGE SCALE GENOMIC DNA]</scope>
</reference>
<comment type="caution">
    <text evidence="1">The sequence shown here is derived from an EMBL/GenBank/DDBJ whole genome shotgun (WGS) entry which is preliminary data.</text>
</comment>
<name>A0A1F7X6W5_9BACT</name>
<gene>
    <name evidence="1" type="ORF">A2Z67_00105</name>
</gene>
<evidence type="ECO:0000313" key="2">
    <source>
        <dbReference type="Proteomes" id="UP000176939"/>
    </source>
</evidence>
<evidence type="ECO:0000313" key="1">
    <source>
        <dbReference type="EMBL" id="OGM10643.1"/>
    </source>
</evidence>
<dbReference type="InterPro" id="IPR019270">
    <property type="entry name" value="DUF2283"/>
</dbReference>
<dbReference type="Proteomes" id="UP000176939">
    <property type="component" value="Unassembled WGS sequence"/>
</dbReference>
<evidence type="ECO:0008006" key="3">
    <source>
        <dbReference type="Google" id="ProtNLM"/>
    </source>
</evidence>
<proteinExistence type="predicted"/>
<sequence length="79" mass="9037">MKVSCDYDEKSDVLYITFDEAEPAICYDMKLPVLIRYNSATDRVSGLTILNLKELKPESFGFQLKMKRRSKNVLGKGNT</sequence>
<dbReference type="EMBL" id="MGFQ01000003">
    <property type="protein sequence ID" value="OGM10643.1"/>
    <property type="molecule type" value="Genomic_DNA"/>
</dbReference>